<dbReference type="SUPFAM" id="SSF109604">
    <property type="entry name" value="HD-domain/PDEase-like"/>
    <property type="match status" value="1"/>
</dbReference>
<gene>
    <name evidence="4" type="ORF">DPQ33_15865</name>
</gene>
<dbReference type="SMART" id="SM00471">
    <property type="entry name" value="HDc"/>
    <property type="match status" value="1"/>
</dbReference>
<dbReference type="Proteomes" id="UP000448292">
    <property type="component" value="Unassembled WGS sequence"/>
</dbReference>
<evidence type="ECO:0000256" key="1">
    <source>
        <dbReference type="PROSITE-ProRule" id="PRU00169"/>
    </source>
</evidence>
<dbReference type="InterPro" id="IPR003607">
    <property type="entry name" value="HD/PDEase_dom"/>
</dbReference>
<dbReference type="RefSeq" id="WP_144304207.1">
    <property type="nucleotide sequence ID" value="NZ_QMIE01000018.1"/>
</dbReference>
<proteinExistence type="predicted"/>
<evidence type="ECO:0000259" key="3">
    <source>
        <dbReference type="PROSITE" id="PS51833"/>
    </source>
</evidence>
<dbReference type="PROSITE" id="PS51833">
    <property type="entry name" value="HDOD"/>
    <property type="match status" value="1"/>
</dbReference>
<dbReference type="AlphaFoldDB" id="A0A7M3MBP6"/>
<dbReference type="InterPro" id="IPR006675">
    <property type="entry name" value="HDIG_dom"/>
</dbReference>
<dbReference type="PIRSF" id="PIRSF036883">
    <property type="entry name" value="RR_HD-GYP_mod"/>
    <property type="match status" value="1"/>
</dbReference>
<dbReference type="InterPro" id="IPR014626">
    <property type="entry name" value="Sig_transdc_resp-reg_put"/>
</dbReference>
<organism evidence="4 5">
    <name type="scientific">Oceanidesulfovibrio indonesiensis</name>
    <dbReference type="NCBI Taxonomy" id="54767"/>
    <lineage>
        <taxon>Bacteria</taxon>
        <taxon>Pseudomonadati</taxon>
        <taxon>Thermodesulfobacteriota</taxon>
        <taxon>Desulfovibrionia</taxon>
        <taxon>Desulfovibrionales</taxon>
        <taxon>Desulfovibrionaceae</taxon>
        <taxon>Oceanidesulfovibrio</taxon>
    </lineage>
</organism>
<dbReference type="InterPro" id="IPR011006">
    <property type="entry name" value="CheY-like_superfamily"/>
</dbReference>
<evidence type="ECO:0000313" key="5">
    <source>
        <dbReference type="Proteomes" id="UP000448292"/>
    </source>
</evidence>
<keyword evidence="1" id="KW-0597">Phosphoprotein</keyword>
<dbReference type="InterPro" id="IPR013976">
    <property type="entry name" value="HDOD"/>
</dbReference>
<dbReference type="NCBIfam" id="TIGR00277">
    <property type="entry name" value="HDIG"/>
    <property type="match status" value="1"/>
</dbReference>
<feature type="modified residue" description="4-aspartylphosphate" evidence="1">
    <location>
        <position position="56"/>
    </location>
</feature>
<dbReference type="Gene3D" id="1.10.3210.10">
    <property type="entry name" value="Hypothetical protein af1432"/>
    <property type="match status" value="1"/>
</dbReference>
<evidence type="ECO:0000313" key="4">
    <source>
        <dbReference type="EMBL" id="TVM15170.1"/>
    </source>
</evidence>
<accession>A0A7M3MBP6</accession>
<dbReference type="PANTHER" id="PTHR33525:SF3">
    <property type="entry name" value="RIBONUCLEASE Y"/>
    <property type="match status" value="1"/>
</dbReference>
<dbReference type="InterPro" id="IPR001789">
    <property type="entry name" value="Sig_transdc_resp-reg_receiver"/>
</dbReference>
<dbReference type="SUPFAM" id="SSF52172">
    <property type="entry name" value="CheY-like"/>
    <property type="match status" value="1"/>
</dbReference>
<evidence type="ECO:0000259" key="2">
    <source>
        <dbReference type="PROSITE" id="PS50110"/>
    </source>
</evidence>
<feature type="domain" description="HDOD" evidence="3">
    <location>
        <begin position="141"/>
        <end position="338"/>
    </location>
</feature>
<dbReference type="PANTHER" id="PTHR33525">
    <property type="match status" value="1"/>
</dbReference>
<dbReference type="EMBL" id="QMIE01000018">
    <property type="protein sequence ID" value="TVM15170.1"/>
    <property type="molecule type" value="Genomic_DNA"/>
</dbReference>
<dbReference type="SMART" id="SM00448">
    <property type="entry name" value="REC"/>
    <property type="match status" value="1"/>
</dbReference>
<feature type="domain" description="Response regulatory" evidence="2">
    <location>
        <begin position="5"/>
        <end position="120"/>
    </location>
</feature>
<dbReference type="Pfam" id="PF08668">
    <property type="entry name" value="HDOD"/>
    <property type="match status" value="1"/>
</dbReference>
<dbReference type="InterPro" id="IPR052340">
    <property type="entry name" value="RNase_Y/CdgJ"/>
</dbReference>
<dbReference type="GO" id="GO:0000160">
    <property type="term" value="P:phosphorelay signal transduction system"/>
    <property type="evidence" value="ECO:0007669"/>
    <property type="project" value="InterPro"/>
</dbReference>
<keyword evidence="5" id="KW-1185">Reference proteome</keyword>
<dbReference type="CDD" id="cd17569">
    <property type="entry name" value="REC_HupR-like"/>
    <property type="match status" value="1"/>
</dbReference>
<reference evidence="4 5" key="1">
    <citation type="submission" date="2018-06" db="EMBL/GenBank/DDBJ databases">
        <title>Complete genome of Desulfovibrio indonesiensis P37SLT.</title>
        <authorList>
            <person name="Crispim J.S."/>
            <person name="Vidigal P.M.P."/>
            <person name="Silva L.C.F."/>
            <person name="Laguardia C.N."/>
            <person name="Araujo L.C."/>
            <person name="Dias R.S."/>
            <person name="Sousa M.P."/>
            <person name="Paula S.O."/>
            <person name="Silva C."/>
        </authorList>
    </citation>
    <scope>NUCLEOTIDE SEQUENCE [LARGE SCALE GENOMIC DNA]</scope>
    <source>
        <strain evidence="4 5">P37SLT</strain>
    </source>
</reference>
<dbReference type="PROSITE" id="PS50110">
    <property type="entry name" value="RESPONSE_REGULATORY"/>
    <property type="match status" value="1"/>
</dbReference>
<dbReference type="Gene3D" id="3.40.50.2300">
    <property type="match status" value="1"/>
</dbReference>
<name>A0A7M3MBP6_9BACT</name>
<dbReference type="Pfam" id="PF00072">
    <property type="entry name" value="Response_reg"/>
    <property type="match status" value="1"/>
</dbReference>
<comment type="caution">
    <text evidence="4">The sequence shown here is derived from an EMBL/GenBank/DDBJ whole genome shotgun (WGS) entry which is preliminary data.</text>
</comment>
<dbReference type="OrthoDB" id="9803649at2"/>
<sequence>MSKSRILFVDDEIKVLEGLRRMLRPYRNQWAMAFVESGQQALEVLEKYTVDVVVTDIRMPGMSGSELLSIVKERYPRTVRIVLSGHSDLECIVKSVLPAHQYLSKPCKPEKLKAVIEQAIRVTQLVKDDTLRKIVSSLDALPVLPQLYDDINAELNSEEPSLQTISQIISRDVGMSAEILKLVNSSFFGFARHIGSVEQAVTMLGVNIIKSLVLTVHVFSVFDTKKSPHISINQLWEHCIRVSNLARRLCREDSCVREVADNACIAGMLHDIGKLVFASSYTDQYNEVLQQAREENRRIWDVEREALGTTHAEVGAYLMGLWGMPDDVVEAIAFHHAPVAALADYRPLTGVYVSNVLDHRHYIVNKHYVLPELDMDYLARIGLAGRVPMWERATQEYLEELRDGE</sequence>
<dbReference type="CDD" id="cd00077">
    <property type="entry name" value="HDc"/>
    <property type="match status" value="1"/>
</dbReference>
<protein>
    <submittedName>
        <fullName evidence="4">Two-component system response regulator</fullName>
    </submittedName>
</protein>